<name>A0AAV4UNY5_9ARAC</name>
<feature type="region of interest" description="Disordered" evidence="1">
    <location>
        <begin position="70"/>
        <end position="89"/>
    </location>
</feature>
<proteinExistence type="predicted"/>
<keyword evidence="3" id="KW-1185">Reference proteome</keyword>
<evidence type="ECO:0000313" key="3">
    <source>
        <dbReference type="Proteomes" id="UP001054837"/>
    </source>
</evidence>
<gene>
    <name evidence="2" type="ORF">CDAR_528791</name>
</gene>
<accession>A0AAV4UNY5</accession>
<comment type="caution">
    <text evidence="2">The sequence shown here is derived from an EMBL/GenBank/DDBJ whole genome shotgun (WGS) entry which is preliminary data.</text>
</comment>
<reference evidence="2 3" key="1">
    <citation type="submission" date="2021-06" db="EMBL/GenBank/DDBJ databases">
        <title>Caerostris darwini draft genome.</title>
        <authorList>
            <person name="Kono N."/>
            <person name="Arakawa K."/>
        </authorList>
    </citation>
    <scope>NUCLEOTIDE SEQUENCE [LARGE SCALE GENOMIC DNA]</scope>
</reference>
<protein>
    <submittedName>
        <fullName evidence="2">Uncharacterized protein</fullName>
    </submittedName>
</protein>
<dbReference type="AlphaFoldDB" id="A0AAV4UNY5"/>
<dbReference type="Proteomes" id="UP001054837">
    <property type="component" value="Unassembled WGS sequence"/>
</dbReference>
<evidence type="ECO:0000256" key="1">
    <source>
        <dbReference type="SAM" id="MobiDB-lite"/>
    </source>
</evidence>
<evidence type="ECO:0000313" key="2">
    <source>
        <dbReference type="EMBL" id="GIY59507.1"/>
    </source>
</evidence>
<dbReference type="EMBL" id="BPLQ01011669">
    <property type="protein sequence ID" value="GIY59507.1"/>
    <property type="molecule type" value="Genomic_DNA"/>
</dbReference>
<organism evidence="2 3">
    <name type="scientific">Caerostris darwini</name>
    <dbReference type="NCBI Taxonomy" id="1538125"/>
    <lineage>
        <taxon>Eukaryota</taxon>
        <taxon>Metazoa</taxon>
        <taxon>Ecdysozoa</taxon>
        <taxon>Arthropoda</taxon>
        <taxon>Chelicerata</taxon>
        <taxon>Arachnida</taxon>
        <taxon>Araneae</taxon>
        <taxon>Araneomorphae</taxon>
        <taxon>Entelegynae</taxon>
        <taxon>Araneoidea</taxon>
        <taxon>Araneidae</taxon>
        <taxon>Caerostris</taxon>
    </lineage>
</organism>
<feature type="compositionally biased region" description="Polar residues" evidence="1">
    <location>
        <begin position="74"/>
        <end position="83"/>
    </location>
</feature>
<sequence>MADGKKTIVLVTDQEAERQGVVRDHHPFPVNGRHVNPGASPVPCGQCLYILKNPFILSNGETMRLPTRHRNKIDSSTSRSSLQHTRRTSKTVLSALNPALLGHNPSVSPLSGLPHIRFDPLLPRSLISIRQGGTSS</sequence>